<dbReference type="Pfam" id="PF14237">
    <property type="entry name" value="GYF_2"/>
    <property type="match status" value="1"/>
</dbReference>
<dbReference type="InterPro" id="IPR037471">
    <property type="entry name" value="TIC56"/>
</dbReference>
<organism evidence="2">
    <name type="scientific">Micromonas pusilla</name>
    <name type="common">Picoplanktonic green alga</name>
    <name type="synonym">Chromulina pusilla</name>
    <dbReference type="NCBI Taxonomy" id="38833"/>
    <lineage>
        <taxon>Eukaryota</taxon>
        <taxon>Viridiplantae</taxon>
        <taxon>Chlorophyta</taxon>
        <taxon>Mamiellophyceae</taxon>
        <taxon>Mamiellales</taxon>
        <taxon>Mamiellaceae</taxon>
        <taxon>Micromonas</taxon>
    </lineage>
</organism>
<sequence>MAQPGDEDYIPRRKSDLQEPREVTYPMWEYEGMNELKSEIIVRRNIWYYRDRTGLPRGPMTIDVLRKAYIGGIIDGNTLMWGNGLGHWVPLRNIRGMDGNLTNPKVLFLKWIHDTFIITKAQRQERRNELYRQGLAKSPVMNNDEVRDWRKTREEKLRSGEEALMLSLTLAMPLGKEIGSLGAKMKKAFRGKKAEKKEEEGVISA</sequence>
<dbReference type="InterPro" id="IPR025640">
    <property type="entry name" value="GYF_2"/>
</dbReference>
<dbReference type="PANTHER" id="PTHR37755">
    <property type="entry name" value="PROTEIN TIC 56, CHLOROPLASTIC"/>
    <property type="match status" value="1"/>
</dbReference>
<feature type="domain" description="GYF" evidence="1">
    <location>
        <begin position="47"/>
        <end position="95"/>
    </location>
</feature>
<protein>
    <recommendedName>
        <fullName evidence="1">GYF domain-containing protein</fullName>
    </recommendedName>
</protein>
<reference evidence="2" key="1">
    <citation type="submission" date="2021-01" db="EMBL/GenBank/DDBJ databases">
        <authorList>
            <person name="Corre E."/>
            <person name="Pelletier E."/>
            <person name="Niang G."/>
            <person name="Scheremetjew M."/>
            <person name="Finn R."/>
            <person name="Kale V."/>
            <person name="Holt S."/>
            <person name="Cochrane G."/>
            <person name="Meng A."/>
            <person name="Brown T."/>
            <person name="Cohen L."/>
        </authorList>
    </citation>
    <scope>NUCLEOTIDE SEQUENCE</scope>
    <source>
        <strain evidence="2">CCMP1723</strain>
    </source>
</reference>
<evidence type="ECO:0000313" key="2">
    <source>
        <dbReference type="EMBL" id="CAD8515594.1"/>
    </source>
</evidence>
<dbReference type="EMBL" id="HBEQ01003879">
    <property type="protein sequence ID" value="CAD8515594.1"/>
    <property type="molecule type" value="Transcribed_RNA"/>
</dbReference>
<dbReference type="GO" id="GO:0045037">
    <property type="term" value="P:protein import into chloroplast stroma"/>
    <property type="evidence" value="ECO:0007669"/>
    <property type="project" value="TreeGrafter"/>
</dbReference>
<evidence type="ECO:0000259" key="1">
    <source>
        <dbReference type="Pfam" id="PF14237"/>
    </source>
</evidence>
<dbReference type="AlphaFoldDB" id="A0A7S0NIA9"/>
<dbReference type="GO" id="GO:0009706">
    <property type="term" value="C:chloroplast inner membrane"/>
    <property type="evidence" value="ECO:0007669"/>
    <property type="project" value="TreeGrafter"/>
</dbReference>
<gene>
    <name evidence="2" type="ORF">MCOM1403_LOCUS3019</name>
</gene>
<proteinExistence type="predicted"/>
<name>A0A7S0NIA9_MICPS</name>
<accession>A0A7S0NIA9</accession>
<dbReference type="PANTHER" id="PTHR37755:SF1">
    <property type="entry name" value="PROTEIN TIC 56, CHLOROPLASTIC"/>
    <property type="match status" value="1"/>
</dbReference>